<accession>A0A6B0VKM0</accession>
<evidence type="ECO:0000256" key="1">
    <source>
        <dbReference type="SAM" id="Phobius"/>
    </source>
</evidence>
<reference evidence="2 3" key="1">
    <citation type="submission" date="2020-01" db="EMBL/GenBank/DDBJ databases">
        <title>Natronorubrum sp. JWXQ-INN 674 isolated from Inner Mongolia Autonomous Region of China.</title>
        <authorList>
            <person name="Xue Q."/>
        </authorList>
    </citation>
    <scope>NUCLEOTIDE SEQUENCE [LARGE SCALE GENOMIC DNA]</scope>
    <source>
        <strain evidence="2 3">JWXQ-INN-674</strain>
    </source>
</reference>
<gene>
    <name evidence="2" type="ORF">GS429_06565</name>
</gene>
<keyword evidence="3" id="KW-1185">Reference proteome</keyword>
<keyword evidence="1" id="KW-0472">Membrane</keyword>
<dbReference type="Pfam" id="PF25957">
    <property type="entry name" value="DUF7994"/>
    <property type="match status" value="1"/>
</dbReference>
<protein>
    <submittedName>
        <fullName evidence="2">Uncharacterized protein</fullName>
    </submittedName>
</protein>
<keyword evidence="1" id="KW-1133">Transmembrane helix</keyword>
<comment type="caution">
    <text evidence="2">The sequence shown here is derived from an EMBL/GenBank/DDBJ whole genome shotgun (WGS) entry which is preliminary data.</text>
</comment>
<proteinExistence type="predicted"/>
<evidence type="ECO:0000313" key="3">
    <source>
        <dbReference type="Proteomes" id="UP000434101"/>
    </source>
</evidence>
<feature type="transmembrane region" description="Helical" evidence="1">
    <location>
        <begin position="102"/>
        <end position="121"/>
    </location>
</feature>
<dbReference type="OrthoDB" id="206295at2157"/>
<organism evidence="2 3">
    <name type="scientific">Natronorubrum halalkaliphilum</name>
    <dbReference type="NCBI Taxonomy" id="2691917"/>
    <lineage>
        <taxon>Archaea</taxon>
        <taxon>Methanobacteriati</taxon>
        <taxon>Methanobacteriota</taxon>
        <taxon>Stenosarchaea group</taxon>
        <taxon>Halobacteria</taxon>
        <taxon>Halobacteriales</taxon>
        <taxon>Natrialbaceae</taxon>
        <taxon>Natronorubrum</taxon>
    </lineage>
</organism>
<dbReference type="AlphaFoldDB" id="A0A6B0VKM0"/>
<dbReference type="Proteomes" id="UP000434101">
    <property type="component" value="Unassembled WGS sequence"/>
</dbReference>
<dbReference type="RefSeq" id="WP_160063858.1">
    <property type="nucleotide sequence ID" value="NZ_WUYX01000023.1"/>
</dbReference>
<keyword evidence="1" id="KW-0812">Transmembrane</keyword>
<sequence>MNTRKRVVRHGLVGGGFVTLLLAASFGLALGVPTTVSTALLFFWLVVVGTAMFAAGRWERVVVGPAVIGWPRIAAFAIVALAVGWTAISVTSLLEGDGVTGLGPVEVVITAGMVGYFAWFARECWVGGARIDEETFAIE</sequence>
<feature type="transmembrane region" description="Helical" evidence="1">
    <location>
        <begin position="41"/>
        <end position="58"/>
    </location>
</feature>
<evidence type="ECO:0000313" key="2">
    <source>
        <dbReference type="EMBL" id="MXV61733.1"/>
    </source>
</evidence>
<feature type="transmembrane region" description="Helical" evidence="1">
    <location>
        <begin position="70"/>
        <end position="90"/>
    </location>
</feature>
<name>A0A6B0VKM0_9EURY</name>
<dbReference type="EMBL" id="WUYX01000023">
    <property type="protein sequence ID" value="MXV61733.1"/>
    <property type="molecule type" value="Genomic_DNA"/>
</dbReference>
<dbReference type="InterPro" id="IPR058307">
    <property type="entry name" value="DUF7994"/>
</dbReference>